<reference evidence="3" key="1">
    <citation type="journal article" date="2019" name="Int. J. Syst. Evol. Microbiol.">
        <title>The Global Catalogue of Microorganisms (GCM) 10K type strain sequencing project: providing services to taxonomists for standard genome sequencing and annotation.</title>
        <authorList>
            <consortium name="The Broad Institute Genomics Platform"/>
            <consortium name="The Broad Institute Genome Sequencing Center for Infectious Disease"/>
            <person name="Wu L."/>
            <person name="Ma J."/>
        </authorList>
    </citation>
    <scope>NUCLEOTIDE SEQUENCE [LARGE SCALE GENOMIC DNA]</scope>
    <source>
        <strain evidence="3">JCM 17068</strain>
    </source>
</reference>
<keyword evidence="1" id="KW-0812">Transmembrane</keyword>
<dbReference type="SUPFAM" id="SSF49464">
    <property type="entry name" value="Carboxypeptidase regulatory domain-like"/>
    <property type="match status" value="1"/>
</dbReference>
<accession>A0ABP7UMJ5</accession>
<proteinExistence type="predicted"/>
<name>A0ABP7UMJ5_9FLAO</name>
<comment type="caution">
    <text evidence="2">The sequence shown here is derived from an EMBL/GenBank/DDBJ whole genome shotgun (WGS) entry which is preliminary data.</text>
</comment>
<dbReference type="InterPro" id="IPR043741">
    <property type="entry name" value="DUF5686"/>
</dbReference>
<keyword evidence="1" id="KW-0472">Membrane</keyword>
<feature type="transmembrane region" description="Helical" evidence="1">
    <location>
        <begin position="7"/>
        <end position="24"/>
    </location>
</feature>
<protein>
    <submittedName>
        <fullName evidence="2">DUF5686 family protein</fullName>
    </submittedName>
</protein>
<gene>
    <name evidence="2" type="ORF">GCM10022388_11330</name>
</gene>
<dbReference type="EMBL" id="BAABCS010000010">
    <property type="protein sequence ID" value="GAA4047493.1"/>
    <property type="molecule type" value="Genomic_DNA"/>
</dbReference>
<evidence type="ECO:0000313" key="2">
    <source>
        <dbReference type="EMBL" id="GAA4047493.1"/>
    </source>
</evidence>
<evidence type="ECO:0000256" key="1">
    <source>
        <dbReference type="SAM" id="Phobius"/>
    </source>
</evidence>
<dbReference type="InterPro" id="IPR008969">
    <property type="entry name" value="CarboxyPept-like_regulatory"/>
</dbReference>
<sequence length="857" mass="99822">MYIKIRSIVRADFFIPTFVIILLHDLNKIILMRKFWVFLFILFCNYAISQKIMQGQVIDYDTTVPIAFAKITHNNKTISSNWEGKFTITITDDKKPIVVTYKGYYDKNYHLTVGAKFLIIKMVNNNTMKEKEIFSENQVNLIIKKVIENKKSNQPEKALNTFEYKNYEHLLVTANPDSISSKIDTIYKKSLFGRKKMQFDSTNYKFKKLVENQHIYQTEKVNLLQHNNSGTKETIIASRMAGFKKPLYEYLGLNLVSYSLYENSLDILEIPIRNPISSYGRKLFVFKIIDTVKIQDRTVYRIYFQPKKLNSNKLRGLLFVDAENFAIAKAFYRIYGIVNINATYTFNYLKDHKVWFPEKRKFIVVKGNNSEDLKVFGGTIKFNSSIEGLQKDASDQMYLKLESTPYDVKINEAVFFKTPSIKIDVPEASMSKPDSYWESLKKDTLDRRRLRTYTNLDSLSLAENIEQKIFLGKKIINGYVPVSFVDIDLKTLIKFNNYEGFRLGIGGVTNNKLSDKYKISGYVAYGFKDDKLKYGITPSYLLNKETNSWVSASYVDDLSEIGQIQFATQSRRFKIYDPRPINISTFYNHKTYSTFIESKYVPKTDIYFGLARTEIQPLFGYIYNVNDKLYSNFTFTTAQFAIQWSPFSGYMQTSSGRLEIEKRFPKFSFQFTKSFENILDSDFDFSKIDLRITHEIPFLSGQNTSLIFQSGFAFGNVPLTHLYSIAPNNLNRETLFKRITFAGKNSFETMFFNEFFSSKYVSFHVKHTFNKVKLAYKIKPLISVVTRMAWGEMDKPEQHIGLQYKTMERGFFESGVEVNQIFKGLGLTFFVRYGPNALPKFEDNFALKLSYILDLGF</sequence>
<dbReference type="Proteomes" id="UP001500426">
    <property type="component" value="Unassembled WGS sequence"/>
</dbReference>
<evidence type="ECO:0000313" key="3">
    <source>
        <dbReference type="Proteomes" id="UP001500426"/>
    </source>
</evidence>
<keyword evidence="3" id="KW-1185">Reference proteome</keyword>
<organism evidence="2 3">
    <name type="scientific">Flavobacterium chungnamense</name>
    <dbReference type="NCBI Taxonomy" id="706182"/>
    <lineage>
        <taxon>Bacteria</taxon>
        <taxon>Pseudomonadati</taxon>
        <taxon>Bacteroidota</taxon>
        <taxon>Flavobacteriia</taxon>
        <taxon>Flavobacteriales</taxon>
        <taxon>Flavobacteriaceae</taxon>
        <taxon>Flavobacterium</taxon>
    </lineage>
</organism>
<dbReference type="Pfam" id="PF18939">
    <property type="entry name" value="DUF5686"/>
    <property type="match status" value="1"/>
</dbReference>
<keyword evidence="1" id="KW-1133">Transmembrane helix</keyword>